<name>A0A640VQ45_9RHOB</name>
<dbReference type="RefSeq" id="WP_159975583.1">
    <property type="nucleotide sequence ID" value="NZ_BLIV01000002.1"/>
</dbReference>
<gene>
    <name evidence="2" type="ORF">So717_14870</name>
</gene>
<comment type="caution">
    <text evidence="2">The sequence shown here is derived from an EMBL/GenBank/DDBJ whole genome shotgun (WGS) entry which is preliminary data.</text>
</comment>
<evidence type="ECO:0000313" key="3">
    <source>
        <dbReference type="Proteomes" id="UP000436522"/>
    </source>
</evidence>
<dbReference type="Proteomes" id="UP000436522">
    <property type="component" value="Unassembled WGS sequence"/>
</dbReference>
<reference evidence="2 3" key="1">
    <citation type="submission" date="2019-12" db="EMBL/GenBank/DDBJ databases">
        <title>Roseobacter cerasinus sp. nov., isolated from seawater around aquaculture.</title>
        <authorList>
            <person name="Muramatsu S."/>
            <person name="Takabe Y."/>
            <person name="Mori K."/>
            <person name="Takaichi S."/>
            <person name="Hanada S."/>
        </authorList>
    </citation>
    <scope>NUCLEOTIDE SEQUENCE [LARGE SCALE GENOMIC DNA]</scope>
    <source>
        <strain evidence="2 3">AI77</strain>
    </source>
</reference>
<keyword evidence="3" id="KW-1185">Reference proteome</keyword>
<keyword evidence="1" id="KW-1133">Transmembrane helix</keyword>
<keyword evidence="1" id="KW-0812">Transmembrane</keyword>
<feature type="transmembrane region" description="Helical" evidence="1">
    <location>
        <begin position="40"/>
        <end position="59"/>
    </location>
</feature>
<protein>
    <submittedName>
        <fullName evidence="2">Uncharacterized protein</fullName>
    </submittedName>
</protein>
<proteinExistence type="predicted"/>
<dbReference type="EMBL" id="BLIV01000002">
    <property type="protein sequence ID" value="GFE49734.1"/>
    <property type="molecule type" value="Genomic_DNA"/>
</dbReference>
<keyword evidence="1" id="KW-0472">Membrane</keyword>
<evidence type="ECO:0000313" key="2">
    <source>
        <dbReference type="EMBL" id="GFE49734.1"/>
    </source>
</evidence>
<dbReference type="OrthoDB" id="7689749at2"/>
<accession>A0A640VQ45</accession>
<dbReference type="AlphaFoldDB" id="A0A640VQ45"/>
<organism evidence="2 3">
    <name type="scientific">Roseobacter cerasinus</name>
    <dbReference type="NCBI Taxonomy" id="2602289"/>
    <lineage>
        <taxon>Bacteria</taxon>
        <taxon>Pseudomonadati</taxon>
        <taxon>Pseudomonadota</taxon>
        <taxon>Alphaproteobacteria</taxon>
        <taxon>Rhodobacterales</taxon>
        <taxon>Roseobacteraceae</taxon>
        <taxon>Roseobacter</taxon>
    </lineage>
</organism>
<sequence>MSKYGPSRKELKLRMIVSAGGLLLLTVALALRGLPKGPAMFEVIGIAGVFFGGTFLWSLKNLLRRDHPDAS</sequence>
<evidence type="ECO:0000256" key="1">
    <source>
        <dbReference type="SAM" id="Phobius"/>
    </source>
</evidence>